<keyword evidence="5" id="KW-0560">Oxidoreductase</keyword>
<dbReference type="AlphaFoldDB" id="A0A1F6TYB5"/>
<protein>
    <submittedName>
        <fullName evidence="9">Nitrate reductase</fullName>
    </submittedName>
</protein>
<dbReference type="Pfam" id="PF02665">
    <property type="entry name" value="Nitrate_red_gam"/>
    <property type="match status" value="1"/>
</dbReference>
<keyword evidence="2" id="KW-1003">Cell membrane</keyword>
<name>A0A1F6TYB5_9PROT</name>
<dbReference type="InterPro" id="IPR023234">
    <property type="entry name" value="NarG-like_domain"/>
</dbReference>
<evidence type="ECO:0000256" key="6">
    <source>
        <dbReference type="ARBA" id="ARBA00023136"/>
    </source>
</evidence>
<comment type="caution">
    <text evidence="9">The sequence shown here is derived from an EMBL/GenBank/DDBJ whole genome shotgun (WGS) entry which is preliminary data.</text>
</comment>
<feature type="transmembrane region" description="Helical" evidence="7">
    <location>
        <begin position="6"/>
        <end position="28"/>
    </location>
</feature>
<feature type="transmembrane region" description="Helical" evidence="7">
    <location>
        <begin position="71"/>
        <end position="92"/>
    </location>
</feature>
<gene>
    <name evidence="9" type="ORF">A3A87_05105</name>
</gene>
<accession>A0A1F6TYB5</accession>
<feature type="transmembrane region" description="Helical" evidence="7">
    <location>
        <begin position="104"/>
        <end position="123"/>
    </location>
</feature>
<feature type="transmembrane region" description="Helical" evidence="7">
    <location>
        <begin position="143"/>
        <end position="162"/>
    </location>
</feature>
<keyword evidence="6 7" id="KW-0472">Membrane</keyword>
<reference evidence="9 10" key="1">
    <citation type="journal article" date="2016" name="Nat. Commun.">
        <title>Thousands of microbial genomes shed light on interconnected biogeochemical processes in an aquifer system.</title>
        <authorList>
            <person name="Anantharaman K."/>
            <person name="Brown C.T."/>
            <person name="Hug L.A."/>
            <person name="Sharon I."/>
            <person name="Castelle C.J."/>
            <person name="Probst A.J."/>
            <person name="Thomas B.C."/>
            <person name="Singh A."/>
            <person name="Wilkins M.J."/>
            <person name="Karaoz U."/>
            <person name="Brodie E.L."/>
            <person name="Williams K.H."/>
            <person name="Hubbard S.S."/>
            <person name="Banfield J.F."/>
        </authorList>
    </citation>
    <scope>NUCLEOTIDE SEQUENCE [LARGE SCALE GENOMIC DNA]</scope>
</reference>
<evidence type="ECO:0000259" key="8">
    <source>
        <dbReference type="Pfam" id="PF02665"/>
    </source>
</evidence>
<dbReference type="Gene3D" id="1.20.950.20">
    <property type="entry name" value="Transmembrane di-heme cytochromes, Chain C"/>
    <property type="match status" value="1"/>
</dbReference>
<dbReference type="Proteomes" id="UP000179037">
    <property type="component" value="Unassembled WGS sequence"/>
</dbReference>
<dbReference type="GO" id="GO:0016491">
    <property type="term" value="F:oxidoreductase activity"/>
    <property type="evidence" value="ECO:0007669"/>
    <property type="project" value="UniProtKB-KW"/>
</dbReference>
<evidence type="ECO:0000256" key="7">
    <source>
        <dbReference type="SAM" id="Phobius"/>
    </source>
</evidence>
<dbReference type="SUPFAM" id="SSF103501">
    <property type="entry name" value="Respiratory nitrate reductase 1 gamma chain"/>
    <property type="match status" value="1"/>
</dbReference>
<evidence type="ECO:0000256" key="5">
    <source>
        <dbReference type="ARBA" id="ARBA00023002"/>
    </source>
</evidence>
<evidence type="ECO:0000256" key="2">
    <source>
        <dbReference type="ARBA" id="ARBA00022475"/>
    </source>
</evidence>
<keyword evidence="3 7" id="KW-0812">Transmembrane</keyword>
<evidence type="ECO:0000313" key="9">
    <source>
        <dbReference type="EMBL" id="OGI50059.1"/>
    </source>
</evidence>
<comment type="subcellular location">
    <subcellularLocation>
        <location evidence="1">Cell membrane</location>
        <topology evidence="1">Multi-pass membrane protein</topology>
    </subcellularLocation>
</comment>
<evidence type="ECO:0000313" key="10">
    <source>
        <dbReference type="Proteomes" id="UP000179037"/>
    </source>
</evidence>
<evidence type="ECO:0000256" key="4">
    <source>
        <dbReference type="ARBA" id="ARBA00022989"/>
    </source>
</evidence>
<feature type="domain" description="NarG-like" evidence="8">
    <location>
        <begin position="111"/>
        <end position="212"/>
    </location>
</feature>
<feature type="transmembrane region" description="Helical" evidence="7">
    <location>
        <begin position="190"/>
        <end position="211"/>
    </location>
</feature>
<dbReference type="GO" id="GO:0005886">
    <property type="term" value="C:plasma membrane"/>
    <property type="evidence" value="ECO:0007669"/>
    <property type="project" value="UniProtKB-SubCell"/>
</dbReference>
<organism evidence="9 10">
    <name type="scientific">Candidatus Muproteobacteria bacterium RIFCSPLOWO2_01_FULL_60_18</name>
    <dbReference type="NCBI Taxonomy" id="1817768"/>
    <lineage>
        <taxon>Bacteria</taxon>
        <taxon>Pseudomonadati</taxon>
        <taxon>Pseudomonadota</taxon>
        <taxon>Candidatus Muproteobacteria</taxon>
    </lineage>
</organism>
<dbReference type="STRING" id="1817768.A3A87_05105"/>
<dbReference type="EMBL" id="MFTC01000079">
    <property type="protein sequence ID" value="OGI50059.1"/>
    <property type="molecule type" value="Genomic_DNA"/>
</dbReference>
<proteinExistence type="predicted"/>
<keyword evidence="4 7" id="KW-1133">Transmembrane helix</keyword>
<evidence type="ECO:0000256" key="1">
    <source>
        <dbReference type="ARBA" id="ARBA00004651"/>
    </source>
</evidence>
<evidence type="ECO:0000256" key="3">
    <source>
        <dbReference type="ARBA" id="ARBA00022692"/>
    </source>
</evidence>
<dbReference type="InterPro" id="IPR036197">
    <property type="entry name" value="NarG-like_sf"/>
</dbReference>
<sequence length="247" mass="28348">MSAVTVMYTLLFYVATAILVIGVTRKIFIYARTPQPLKIPTTPAPTTRAGVWMRMLREVTVFESLFKASKWTWLFGWIFHFCLLVELIWHLRYFTEPVLVFLPWLQWFINFTGYGMVLGLFGLWGRRFLVDRVRYISSLSDHLMLALLVGIAASGLSMKYLFHTDIISLKAFFLGLMTFNWQPLPSDLPLLVHLTLVATLMIVFPVSKLLHAPGVFFSPTRNQVDNPREKRWVAGWSAKIDNTKAGG</sequence>